<dbReference type="SFLD" id="SFLDG01129">
    <property type="entry name" value="C1.5:_HAD__Beta-PGM__Phosphata"/>
    <property type="match status" value="1"/>
</dbReference>
<dbReference type="STRING" id="400092.PKOR_00475"/>
<evidence type="ECO:0000256" key="2">
    <source>
        <dbReference type="ARBA" id="ARBA00004818"/>
    </source>
</evidence>
<comment type="pathway">
    <text evidence="2">Organic acid metabolism; glycolate biosynthesis; glycolate from 2-phosphoglycolate: step 1/1.</text>
</comment>
<evidence type="ECO:0000256" key="1">
    <source>
        <dbReference type="ARBA" id="ARBA00000830"/>
    </source>
</evidence>
<dbReference type="EC" id="3.1.3.18" evidence="4"/>
<dbReference type="InterPro" id="IPR041492">
    <property type="entry name" value="HAD_2"/>
</dbReference>
<dbReference type="Pfam" id="PF13419">
    <property type="entry name" value="HAD_2"/>
    <property type="match status" value="1"/>
</dbReference>
<dbReference type="InterPro" id="IPR023214">
    <property type="entry name" value="HAD_sf"/>
</dbReference>
<dbReference type="SUPFAM" id="SSF56784">
    <property type="entry name" value="HAD-like"/>
    <property type="match status" value="1"/>
</dbReference>
<dbReference type="Proteomes" id="UP000033109">
    <property type="component" value="Chromosome"/>
</dbReference>
<dbReference type="EMBL" id="CP009621">
    <property type="protein sequence ID" value="AKD01896.1"/>
    <property type="molecule type" value="Genomic_DNA"/>
</dbReference>
<keyword evidence="6" id="KW-1185">Reference proteome</keyword>
<dbReference type="PATRIC" id="fig|400092.3.peg.113"/>
<organism evidence="5 6">
    <name type="scientific">Pontibacter korlensis</name>
    <dbReference type="NCBI Taxonomy" id="400092"/>
    <lineage>
        <taxon>Bacteria</taxon>
        <taxon>Pseudomonadati</taxon>
        <taxon>Bacteroidota</taxon>
        <taxon>Cytophagia</taxon>
        <taxon>Cytophagales</taxon>
        <taxon>Hymenobacteraceae</taxon>
        <taxon>Pontibacter</taxon>
    </lineage>
</organism>
<dbReference type="RefSeq" id="WP_046308600.1">
    <property type="nucleotide sequence ID" value="NZ_CBCSCY010000011.1"/>
</dbReference>
<evidence type="ECO:0000313" key="5">
    <source>
        <dbReference type="EMBL" id="AKD01896.1"/>
    </source>
</evidence>
<sequence>MNYKAQFDGLIFDLDGTLWDSTQTIADAWNAAIEQLELKDVSLTRQDIRDTAGMPYNAIYDKLFPSLNNEQRQQLQAVAGKIELEYLQNRGGELYPELMETLELLCSKYRLFIVSNCQSGYIETFLRFFNLQPYFTDVACFGDKHLPKGENIKGIVHRNSLQRPVYIGDTQGDYDASVKAEVPFILAKYGFGNVQAEVDEIEQFSDLKAFV</sequence>
<gene>
    <name evidence="5" type="ORF">PKOR_00475</name>
</gene>
<reference evidence="5 6" key="1">
    <citation type="journal article" date="2015" name="Sci. Rep.">
        <title>Unraveling adaptation of Pontibacter korlensis to radiation and infertility in desert through complete genome and comparative transcriptomic analysis.</title>
        <authorList>
            <person name="Dai J."/>
            <person name="Dai W."/>
            <person name="Qiu C."/>
            <person name="Yang Z."/>
            <person name="Zhang Y."/>
            <person name="Zhou M."/>
            <person name="Zhang L."/>
            <person name="Fang C."/>
            <person name="Gao Q."/>
            <person name="Yang Q."/>
            <person name="Li X."/>
            <person name="Wang Z."/>
            <person name="Wang Z."/>
            <person name="Jia Z."/>
            <person name="Chen X."/>
        </authorList>
    </citation>
    <scope>NUCLEOTIDE SEQUENCE [LARGE SCALE GENOMIC DNA]</scope>
    <source>
        <strain evidence="5 6">X14-1T</strain>
    </source>
</reference>
<dbReference type="GO" id="GO:0006281">
    <property type="term" value="P:DNA repair"/>
    <property type="evidence" value="ECO:0007669"/>
    <property type="project" value="TreeGrafter"/>
</dbReference>
<evidence type="ECO:0000313" key="6">
    <source>
        <dbReference type="Proteomes" id="UP000033109"/>
    </source>
</evidence>
<dbReference type="OrthoDB" id="9792518at2"/>
<evidence type="ECO:0000256" key="4">
    <source>
        <dbReference type="ARBA" id="ARBA00013078"/>
    </source>
</evidence>
<protein>
    <recommendedName>
        <fullName evidence="4">phosphoglycolate phosphatase</fullName>
        <ecNumber evidence="4">3.1.3.18</ecNumber>
    </recommendedName>
</protein>
<name>A0A0E3UVK4_9BACT</name>
<dbReference type="HOGENOM" id="CLU_045011_19_4_10"/>
<dbReference type="SFLD" id="SFLDS00003">
    <property type="entry name" value="Haloacid_Dehalogenase"/>
    <property type="match status" value="1"/>
</dbReference>
<dbReference type="KEGG" id="pko:PKOR_00475"/>
<evidence type="ECO:0000256" key="3">
    <source>
        <dbReference type="ARBA" id="ARBA00006171"/>
    </source>
</evidence>
<dbReference type="InterPro" id="IPR023198">
    <property type="entry name" value="PGP-like_dom2"/>
</dbReference>
<dbReference type="PANTHER" id="PTHR43434:SF1">
    <property type="entry name" value="PHOSPHOGLYCOLATE PHOSPHATASE"/>
    <property type="match status" value="1"/>
</dbReference>
<dbReference type="Gene3D" id="1.10.150.240">
    <property type="entry name" value="Putative phosphatase, domain 2"/>
    <property type="match status" value="1"/>
</dbReference>
<proteinExistence type="inferred from homology"/>
<comment type="similarity">
    <text evidence="3">Belongs to the HAD-like hydrolase superfamily. CbbY/CbbZ/Gph/YieH family.</text>
</comment>
<accession>A0A0E3UVK4</accession>
<dbReference type="InterPro" id="IPR050155">
    <property type="entry name" value="HAD-like_hydrolase_sf"/>
</dbReference>
<dbReference type="InterPro" id="IPR036412">
    <property type="entry name" value="HAD-like_sf"/>
</dbReference>
<comment type="catalytic activity">
    <reaction evidence="1">
        <text>2-phosphoglycolate + H2O = glycolate + phosphate</text>
        <dbReference type="Rhea" id="RHEA:14369"/>
        <dbReference type="ChEBI" id="CHEBI:15377"/>
        <dbReference type="ChEBI" id="CHEBI:29805"/>
        <dbReference type="ChEBI" id="CHEBI:43474"/>
        <dbReference type="ChEBI" id="CHEBI:58033"/>
        <dbReference type="EC" id="3.1.3.18"/>
    </reaction>
</comment>
<dbReference type="GO" id="GO:0008967">
    <property type="term" value="F:phosphoglycolate phosphatase activity"/>
    <property type="evidence" value="ECO:0007669"/>
    <property type="project" value="UniProtKB-EC"/>
</dbReference>
<dbReference type="PANTHER" id="PTHR43434">
    <property type="entry name" value="PHOSPHOGLYCOLATE PHOSPHATASE"/>
    <property type="match status" value="1"/>
</dbReference>
<dbReference type="AlphaFoldDB" id="A0A0E3UVK4"/>
<dbReference type="Gene3D" id="3.40.50.1000">
    <property type="entry name" value="HAD superfamily/HAD-like"/>
    <property type="match status" value="1"/>
</dbReference>